<dbReference type="RefSeq" id="WP_243749354.1">
    <property type="nucleotide sequence ID" value="NZ_JAAONY010000001.1"/>
</dbReference>
<accession>A0A7X0MX32</accession>
<dbReference type="PANTHER" id="PTHR10098">
    <property type="entry name" value="RAPSYN-RELATED"/>
    <property type="match status" value="1"/>
</dbReference>
<dbReference type="InParanoid" id="A0A7X0MX32"/>
<evidence type="ECO:0000256" key="2">
    <source>
        <dbReference type="SAM" id="SignalP"/>
    </source>
</evidence>
<dbReference type="SMART" id="SM00028">
    <property type="entry name" value="TPR"/>
    <property type="match status" value="5"/>
</dbReference>
<feature type="repeat" description="TPR" evidence="1">
    <location>
        <begin position="107"/>
        <end position="140"/>
    </location>
</feature>
<protein>
    <submittedName>
        <fullName evidence="3">Tetratricopeptide (TPR) repeat protein</fullName>
    </submittedName>
</protein>
<feature type="signal peptide" evidence="2">
    <location>
        <begin position="1"/>
        <end position="17"/>
    </location>
</feature>
<keyword evidence="2" id="KW-0732">Signal</keyword>
<feature type="chain" id="PRO_5030988112" evidence="2">
    <location>
        <begin position="18"/>
        <end position="449"/>
    </location>
</feature>
<dbReference type="AlphaFoldDB" id="A0A7X0MX32"/>
<proteinExistence type="predicted"/>
<evidence type="ECO:0000313" key="3">
    <source>
        <dbReference type="EMBL" id="MBB6520457.1"/>
    </source>
</evidence>
<dbReference type="InterPro" id="IPR011990">
    <property type="entry name" value="TPR-like_helical_dom_sf"/>
</dbReference>
<evidence type="ECO:0000313" key="4">
    <source>
        <dbReference type="Proteomes" id="UP000528457"/>
    </source>
</evidence>
<dbReference type="PROSITE" id="PS50005">
    <property type="entry name" value="TPR"/>
    <property type="match status" value="1"/>
</dbReference>
<dbReference type="EMBL" id="JACHHT010000001">
    <property type="protein sequence ID" value="MBB6520457.1"/>
    <property type="molecule type" value="Genomic_DNA"/>
</dbReference>
<name>A0A7X0MX32_9GAMM</name>
<dbReference type="SUPFAM" id="SSF48452">
    <property type="entry name" value="TPR-like"/>
    <property type="match status" value="1"/>
</dbReference>
<sequence>MKMTAAATKLVKHTLLAAPLMLAPAVSSVVMKAFNQDATFGAVYAQEATKKPPQKTRKTPALSQKVFKKLEAPNQLINPEQGEPDYRGALKLLNEINTDKFNKYEKAQVYNLKGFAYYSLEDYRNAIKQYKLLLAQSPQIPLGLEVQITYTVGQLQFVLEDYDAAEKTIEKWMSMAPIIGADAHALLGQIYYTNKKPKKAIGSINTAVGMYDKKGKTPKENWFQILSALHYEVGDNKKVIGILERLVRLYPKQTYWRRLAGMYGLDNREKDQLYAYDAVYQMGGLSKEKELMNLAYLYMGEDVPYLAAKVLKKGLADKIIEPTSKNLEVYATALRMSQEVKKSIPVMEQAASKSDGGDLYARLAGIYLDSDNNKKAVEVGEKALKRGKVKRKDQLYITLGMATANQKKYSSAIKFFKEAAKDPRSKKFATGWIKYCQNELERERKLAAS</sequence>
<keyword evidence="1" id="KW-0802">TPR repeat</keyword>
<dbReference type="Pfam" id="PF13181">
    <property type="entry name" value="TPR_8"/>
    <property type="match status" value="1"/>
</dbReference>
<dbReference type="Proteomes" id="UP000528457">
    <property type="component" value="Unassembled WGS sequence"/>
</dbReference>
<organism evidence="3 4">
    <name type="scientific">Pseudoteredinibacter isoporae</name>
    <dbReference type="NCBI Taxonomy" id="570281"/>
    <lineage>
        <taxon>Bacteria</taxon>
        <taxon>Pseudomonadati</taxon>
        <taxon>Pseudomonadota</taxon>
        <taxon>Gammaproteobacteria</taxon>
        <taxon>Cellvibrionales</taxon>
        <taxon>Cellvibrionaceae</taxon>
        <taxon>Pseudoteredinibacter</taxon>
    </lineage>
</organism>
<dbReference type="InterPro" id="IPR019734">
    <property type="entry name" value="TPR_rpt"/>
</dbReference>
<dbReference type="Gene3D" id="1.25.40.10">
    <property type="entry name" value="Tetratricopeptide repeat domain"/>
    <property type="match status" value="3"/>
</dbReference>
<gene>
    <name evidence="3" type="ORF">HNR48_000735</name>
</gene>
<comment type="caution">
    <text evidence="3">The sequence shown here is derived from an EMBL/GenBank/DDBJ whole genome shotgun (WGS) entry which is preliminary data.</text>
</comment>
<keyword evidence="4" id="KW-1185">Reference proteome</keyword>
<reference evidence="3 4" key="1">
    <citation type="submission" date="2020-08" db="EMBL/GenBank/DDBJ databases">
        <title>Genomic Encyclopedia of Type Strains, Phase IV (KMG-IV): sequencing the most valuable type-strain genomes for metagenomic binning, comparative biology and taxonomic classification.</title>
        <authorList>
            <person name="Goeker M."/>
        </authorList>
    </citation>
    <scope>NUCLEOTIDE SEQUENCE [LARGE SCALE GENOMIC DNA]</scope>
    <source>
        <strain evidence="3 4">DSM 22368</strain>
    </source>
</reference>
<evidence type="ECO:0000256" key="1">
    <source>
        <dbReference type="PROSITE-ProRule" id="PRU00339"/>
    </source>
</evidence>